<dbReference type="PROSITE" id="PS51781">
    <property type="entry name" value="SH3B"/>
    <property type="match status" value="1"/>
</dbReference>
<keyword evidence="4" id="KW-1185">Reference proteome</keyword>
<evidence type="ECO:0000313" key="3">
    <source>
        <dbReference type="EMBL" id="MBJ6372701.1"/>
    </source>
</evidence>
<dbReference type="AlphaFoldDB" id="A0A8J7LZW7"/>
<proteinExistence type="predicted"/>
<evidence type="ECO:0000256" key="1">
    <source>
        <dbReference type="SAM" id="MobiDB-lite"/>
    </source>
</evidence>
<feature type="region of interest" description="Disordered" evidence="1">
    <location>
        <begin position="22"/>
        <end position="45"/>
    </location>
</feature>
<gene>
    <name evidence="3" type="ORF">JF290_14285</name>
</gene>
<feature type="domain" description="SH3b" evidence="2">
    <location>
        <begin position="132"/>
        <end position="197"/>
    </location>
</feature>
<name>A0A8J7LZW7_9RHOB</name>
<dbReference type="Pfam" id="PF08239">
    <property type="entry name" value="SH3_3"/>
    <property type="match status" value="1"/>
</dbReference>
<comment type="caution">
    <text evidence="3">The sequence shown here is derived from an EMBL/GenBank/DDBJ whole genome shotgun (WGS) entry which is preliminary data.</text>
</comment>
<evidence type="ECO:0000259" key="2">
    <source>
        <dbReference type="PROSITE" id="PS51781"/>
    </source>
</evidence>
<dbReference type="EMBL" id="JAELVR010000009">
    <property type="protein sequence ID" value="MBJ6372701.1"/>
    <property type="molecule type" value="Genomic_DNA"/>
</dbReference>
<dbReference type="SMART" id="SM00287">
    <property type="entry name" value="SH3b"/>
    <property type="match status" value="1"/>
</dbReference>
<dbReference type="Proteomes" id="UP000619079">
    <property type="component" value="Unassembled WGS sequence"/>
</dbReference>
<sequence length="198" mass="20942">MSGGADFRPPEPPAPILVEARETQQPIRIAPVEAKATTTKAPRVEKVAAGPVTETVAKPVETEDSPATGAEIAEVRASLTQGLSLLPDSGGSDPLQLVSLELGSSGLRQAAPKPDREAVEEQPSATPTEPDRDLREIIGTRVNMRDGPGTIYPVVARLNIGQSVEVLSESGTGWLRLRTLPEQQLGWISASLVSKADR</sequence>
<dbReference type="InterPro" id="IPR003646">
    <property type="entry name" value="SH3-like_bac-type"/>
</dbReference>
<evidence type="ECO:0000313" key="4">
    <source>
        <dbReference type="Proteomes" id="UP000619079"/>
    </source>
</evidence>
<reference evidence="3" key="1">
    <citation type="submission" date="2020-12" db="EMBL/GenBank/DDBJ databases">
        <title>Sedimentitalea sp. nov., isolated from sand in Incheon.</title>
        <authorList>
            <person name="Kim W."/>
        </authorList>
    </citation>
    <scope>NUCLEOTIDE SEQUENCE</scope>
    <source>
        <strain evidence="3">CAU 1593</strain>
    </source>
</reference>
<organism evidence="3 4">
    <name type="scientific">Sedimentitalea arenosa</name>
    <dbReference type="NCBI Taxonomy" id="2798803"/>
    <lineage>
        <taxon>Bacteria</taxon>
        <taxon>Pseudomonadati</taxon>
        <taxon>Pseudomonadota</taxon>
        <taxon>Alphaproteobacteria</taxon>
        <taxon>Rhodobacterales</taxon>
        <taxon>Paracoccaceae</taxon>
        <taxon>Sedimentitalea</taxon>
    </lineage>
</organism>
<feature type="region of interest" description="Disordered" evidence="1">
    <location>
        <begin position="106"/>
        <end position="133"/>
    </location>
</feature>
<dbReference type="Gene3D" id="2.30.30.40">
    <property type="entry name" value="SH3 Domains"/>
    <property type="match status" value="1"/>
</dbReference>
<protein>
    <submittedName>
        <fullName evidence="3">SH3 domain-containing protein</fullName>
    </submittedName>
</protein>
<accession>A0A8J7LZW7</accession>